<feature type="domain" description="Repulsive guidance molecule N-terminal" evidence="1">
    <location>
        <begin position="80"/>
        <end position="137"/>
    </location>
</feature>
<dbReference type="InterPro" id="IPR010536">
    <property type="entry name" value="RGM_N"/>
</dbReference>
<dbReference type="GO" id="GO:0005886">
    <property type="term" value="C:plasma membrane"/>
    <property type="evidence" value="ECO:0007669"/>
    <property type="project" value="TreeGrafter"/>
</dbReference>
<accession>A0A1B6DRN1</accession>
<dbReference type="GO" id="GO:0015026">
    <property type="term" value="F:coreceptor activity"/>
    <property type="evidence" value="ECO:0007669"/>
    <property type="project" value="TreeGrafter"/>
</dbReference>
<protein>
    <recommendedName>
        <fullName evidence="1">Repulsive guidance molecule N-terminal domain-containing protein</fullName>
    </recommendedName>
</protein>
<dbReference type="GO" id="GO:0030509">
    <property type="term" value="P:BMP signaling pathway"/>
    <property type="evidence" value="ECO:0007669"/>
    <property type="project" value="TreeGrafter"/>
</dbReference>
<evidence type="ECO:0000313" key="2">
    <source>
        <dbReference type="EMBL" id="JAS28330.1"/>
    </source>
</evidence>
<dbReference type="Pfam" id="PF06535">
    <property type="entry name" value="RGM_N"/>
    <property type="match status" value="1"/>
</dbReference>
<name>A0A1B6DRN1_9HEMI</name>
<dbReference type="PANTHER" id="PTHR31428">
    <property type="entry name" value="RGM DOMAIN FAMILY MEMBER DRAG-1"/>
    <property type="match status" value="1"/>
</dbReference>
<evidence type="ECO:0000259" key="1">
    <source>
        <dbReference type="Pfam" id="PF06535"/>
    </source>
</evidence>
<organism evidence="2">
    <name type="scientific">Clastoptera arizonana</name>
    <name type="common">Arizona spittle bug</name>
    <dbReference type="NCBI Taxonomy" id="38151"/>
    <lineage>
        <taxon>Eukaryota</taxon>
        <taxon>Metazoa</taxon>
        <taxon>Ecdysozoa</taxon>
        <taxon>Arthropoda</taxon>
        <taxon>Hexapoda</taxon>
        <taxon>Insecta</taxon>
        <taxon>Pterygota</taxon>
        <taxon>Neoptera</taxon>
        <taxon>Paraneoptera</taxon>
        <taxon>Hemiptera</taxon>
        <taxon>Auchenorrhyncha</taxon>
        <taxon>Cercopoidea</taxon>
        <taxon>Clastopteridae</taxon>
        <taxon>Clastoptera</taxon>
    </lineage>
</organism>
<dbReference type="AlphaFoldDB" id="A0A1B6DRN1"/>
<sequence length="139" mass="15587">MCRVLDGGVCYVLVSVNLPNMEHRSSGYLINHLKAQSTVSYRRSESWCQYEVSTYRCPVMAWALRLLFLSLFMIAASTACKVDQCTRIYNMALDEEGISGPEASPAFCNVLHRYGACIRSTGRSCRGNLKYHTTSSLLN</sequence>
<proteinExistence type="predicted"/>
<reference evidence="2" key="1">
    <citation type="submission" date="2015-12" db="EMBL/GenBank/DDBJ databases">
        <title>De novo transcriptome assembly of four potential Pierce s Disease insect vectors from Arizona vineyards.</title>
        <authorList>
            <person name="Tassone E.E."/>
        </authorList>
    </citation>
    <scope>NUCLEOTIDE SEQUENCE</scope>
</reference>
<gene>
    <name evidence="2" type="ORF">g.29792</name>
</gene>
<dbReference type="PANTHER" id="PTHR31428:SF6">
    <property type="entry name" value="REPULSIVE GUIDANCE MOLECULE B HOMOLOG DRAG-1"/>
    <property type="match status" value="1"/>
</dbReference>
<dbReference type="InterPro" id="IPR040287">
    <property type="entry name" value="RGM"/>
</dbReference>
<feature type="non-terminal residue" evidence="2">
    <location>
        <position position="139"/>
    </location>
</feature>
<dbReference type="EMBL" id="GEDC01008968">
    <property type="protein sequence ID" value="JAS28330.1"/>
    <property type="molecule type" value="Transcribed_RNA"/>
</dbReference>